<evidence type="ECO:0000313" key="3">
    <source>
        <dbReference type="Proteomes" id="UP000767334"/>
    </source>
</evidence>
<dbReference type="InterPro" id="IPR013325">
    <property type="entry name" value="RNA_pol_sigma_r2"/>
</dbReference>
<name>A0ABS2FGL1_9CLOT</name>
<dbReference type="RefSeq" id="WP_204572164.1">
    <property type="nucleotide sequence ID" value="NZ_JACJLL010000032.1"/>
</dbReference>
<sequence>MKSLCLKIQENNNSNISNENVNSKSNFDFLFTTLCDAKNGNEESILFFIEKYELLIKKYAFKYKLKNYDSDDLIQIGNIAVITAINKYDLIKGGEYIDAYIVHSIKNNFKNLARNQIKYKDESSLNIDVDEDTEIEDLIADSFDLEDCIMKSMMNDYLKTILYTLSPDELELIRIAYFTEDSTLYRHCIEHNLNYPKKRRELLATLSKIRKLIEN</sequence>
<feature type="domain" description="RNA polymerase sigma-70 region 2" evidence="1">
    <location>
        <begin position="49"/>
        <end position="116"/>
    </location>
</feature>
<dbReference type="Pfam" id="PF04542">
    <property type="entry name" value="Sigma70_r2"/>
    <property type="match status" value="1"/>
</dbReference>
<evidence type="ECO:0000259" key="1">
    <source>
        <dbReference type="Pfam" id="PF04542"/>
    </source>
</evidence>
<dbReference type="InterPro" id="IPR014284">
    <property type="entry name" value="RNA_pol_sigma-70_dom"/>
</dbReference>
<proteinExistence type="predicted"/>
<dbReference type="InterPro" id="IPR007627">
    <property type="entry name" value="RNA_pol_sigma70_r2"/>
</dbReference>
<reference evidence="2 3" key="1">
    <citation type="journal article" date="2021" name="Sci. Rep.">
        <title>The distribution of antibiotic resistance genes in chicken gut microbiota commensals.</title>
        <authorList>
            <person name="Juricova H."/>
            <person name="Matiasovicova J."/>
            <person name="Kubasova T."/>
            <person name="Cejkova D."/>
            <person name="Rychlik I."/>
        </authorList>
    </citation>
    <scope>NUCLEOTIDE SEQUENCE [LARGE SCALE GENOMIC DNA]</scope>
    <source>
        <strain evidence="2 3">An435</strain>
    </source>
</reference>
<dbReference type="NCBIfam" id="TIGR02937">
    <property type="entry name" value="sigma70-ECF"/>
    <property type="match status" value="1"/>
</dbReference>
<protein>
    <submittedName>
        <fullName evidence="2">Sigma-70 family RNA polymerase sigma factor</fullName>
    </submittedName>
</protein>
<dbReference type="Gene3D" id="1.10.1740.10">
    <property type="match status" value="1"/>
</dbReference>
<gene>
    <name evidence="2" type="ORF">H6A19_06955</name>
</gene>
<accession>A0ABS2FGL1</accession>
<organism evidence="2 3">
    <name type="scientific">Clostridium saudiense</name>
    <dbReference type="NCBI Taxonomy" id="1414720"/>
    <lineage>
        <taxon>Bacteria</taxon>
        <taxon>Bacillati</taxon>
        <taxon>Bacillota</taxon>
        <taxon>Clostridia</taxon>
        <taxon>Eubacteriales</taxon>
        <taxon>Clostridiaceae</taxon>
        <taxon>Clostridium</taxon>
    </lineage>
</organism>
<keyword evidence="3" id="KW-1185">Reference proteome</keyword>
<evidence type="ECO:0000313" key="2">
    <source>
        <dbReference type="EMBL" id="MBM6819078.1"/>
    </source>
</evidence>
<comment type="caution">
    <text evidence="2">The sequence shown here is derived from an EMBL/GenBank/DDBJ whole genome shotgun (WGS) entry which is preliminary data.</text>
</comment>
<dbReference type="EMBL" id="JACJLL010000032">
    <property type="protein sequence ID" value="MBM6819078.1"/>
    <property type="molecule type" value="Genomic_DNA"/>
</dbReference>
<dbReference type="Proteomes" id="UP000767334">
    <property type="component" value="Unassembled WGS sequence"/>
</dbReference>
<dbReference type="SUPFAM" id="SSF88946">
    <property type="entry name" value="Sigma2 domain of RNA polymerase sigma factors"/>
    <property type="match status" value="1"/>
</dbReference>